<dbReference type="Proteomes" id="UP000251647">
    <property type="component" value="Unassembled WGS sequence"/>
</dbReference>
<dbReference type="AlphaFoldDB" id="A0A2T3Q8B2"/>
<gene>
    <name evidence="1" type="ORF">NCTC11647_04357</name>
</gene>
<dbReference type="PANTHER" id="PTHR36220:SF1">
    <property type="entry name" value="GAMMA TUBULIN COMPLEX COMPONENT C-TERMINAL DOMAIN-CONTAINING PROTEIN"/>
    <property type="match status" value="1"/>
</dbReference>
<accession>A0A2T3Q8B2</accession>
<sequence length="487" mass="53934">MKSKKKVLLCAMITTLSACNGGGDDAPSIEGKLTNKDKAISTSKTISPSVDGKLDEKDKKIIPSDLTKSLTSTLMPQLGLTKIRNLKISPNSQFLAVSNDDEDTKNGRVNIYQQHQGQWKLINKLTPSADSRSSLFGNSMAFSRDGKTLSIGSYYASEGGLSNIGKVYLYKFDGENFKVEQNIQPLSLVANANFGRHVNLSADGQTLLVSAPQQKSVRCTNEYSPCGTVYVYKYDPNQAQWNMASEFDGPDNDTYFGYDMALSGDGSTAIISNLGSKLSWYSLKNKQHPERVQTLDLPKMVSSVALNQNGLVTAFSDNNSTVYLYTKKEGTYKLETTIEKPISDELYYKDWQNYSSNGYDFGSDIALNSDGTVLVATSFNDDFNHFGATSLSDTLLTNVVSTDNKQECPGKYGPSRIFTGASFVYLRQNQKWNLTQYLKPPKIEDNQFCTKGYNGPNRLDNDRIVVTVSDDNKIFQSTIGNRIVEYK</sequence>
<dbReference type="EMBL" id="UATL01000008">
    <property type="protein sequence ID" value="SPY46012.1"/>
    <property type="molecule type" value="Genomic_DNA"/>
</dbReference>
<dbReference type="InterPro" id="IPR028994">
    <property type="entry name" value="Integrin_alpha_N"/>
</dbReference>
<dbReference type="PROSITE" id="PS51257">
    <property type="entry name" value="PROKAR_LIPOPROTEIN"/>
    <property type="match status" value="1"/>
</dbReference>
<dbReference type="PANTHER" id="PTHR36220">
    <property type="entry name" value="UNNAMED PRODUCT"/>
    <property type="match status" value="1"/>
</dbReference>
<organism evidence="1 2">
    <name type="scientific">Photobacterium damselae</name>
    <dbReference type="NCBI Taxonomy" id="38293"/>
    <lineage>
        <taxon>Bacteria</taxon>
        <taxon>Pseudomonadati</taxon>
        <taxon>Pseudomonadota</taxon>
        <taxon>Gammaproteobacteria</taxon>
        <taxon>Vibrionales</taxon>
        <taxon>Vibrionaceae</taxon>
        <taxon>Photobacterium</taxon>
    </lineage>
</organism>
<evidence type="ECO:0000313" key="2">
    <source>
        <dbReference type="Proteomes" id="UP000251647"/>
    </source>
</evidence>
<evidence type="ECO:0000313" key="1">
    <source>
        <dbReference type="EMBL" id="SPY46012.1"/>
    </source>
</evidence>
<dbReference type="OrthoDB" id="5813397at2"/>
<protein>
    <submittedName>
        <fullName evidence="1">Uncharacterized protein</fullName>
    </submittedName>
</protein>
<name>A0A2T3Q8B2_PHODM</name>
<dbReference type="RefSeq" id="WP_005306877.1">
    <property type="nucleotide sequence ID" value="NZ_CP073687.1"/>
</dbReference>
<dbReference type="Gene3D" id="2.130.10.130">
    <property type="entry name" value="Integrin alpha, N-terminal"/>
    <property type="match status" value="1"/>
</dbReference>
<proteinExistence type="predicted"/>
<dbReference type="SUPFAM" id="SSF82171">
    <property type="entry name" value="DPP6 N-terminal domain-like"/>
    <property type="match status" value="1"/>
</dbReference>
<reference evidence="1 2" key="1">
    <citation type="submission" date="2018-06" db="EMBL/GenBank/DDBJ databases">
        <authorList>
            <consortium name="Pathogen Informatics"/>
            <person name="Doyle S."/>
        </authorList>
    </citation>
    <scope>NUCLEOTIDE SEQUENCE [LARGE SCALE GENOMIC DNA]</scope>
    <source>
        <strain evidence="1 2">NCTC11647</strain>
    </source>
</reference>